<evidence type="ECO:0000256" key="5">
    <source>
        <dbReference type="ARBA" id="ARBA00023117"/>
    </source>
</evidence>
<keyword evidence="11" id="KW-1185">Reference proteome</keyword>
<dbReference type="PROSITE" id="PS50014">
    <property type="entry name" value="BROMODOMAIN_2"/>
    <property type="match status" value="1"/>
</dbReference>
<evidence type="ECO:0000256" key="2">
    <source>
        <dbReference type="ARBA" id="ARBA00022737"/>
    </source>
</evidence>
<comment type="caution">
    <text evidence="10">The sequence shown here is derived from an EMBL/GenBank/DDBJ whole genome shotgun (WGS) entry which is preliminary data.</text>
</comment>
<sequence length="80" mass="9591">MLLIPCITDHRVLSDPFMRLPTRKELPDYYEFIKKPMDFNRIRNRVRDGKYRSIDDLEADMMLLCKNAQMYNIDGSLFTT</sequence>
<dbReference type="SMART" id="SM00297">
    <property type="entry name" value="BROMO"/>
    <property type="match status" value="1"/>
</dbReference>
<evidence type="ECO:0000313" key="11">
    <source>
        <dbReference type="Proteomes" id="UP000784294"/>
    </source>
</evidence>
<keyword evidence="4" id="KW-0805">Transcription regulation</keyword>
<dbReference type="GO" id="GO:0016586">
    <property type="term" value="C:RSC-type complex"/>
    <property type="evidence" value="ECO:0007669"/>
    <property type="project" value="InterPro"/>
</dbReference>
<evidence type="ECO:0000256" key="8">
    <source>
        <dbReference type="PROSITE-ProRule" id="PRU00035"/>
    </source>
</evidence>
<evidence type="ECO:0000256" key="1">
    <source>
        <dbReference type="ARBA" id="ARBA00004123"/>
    </source>
</evidence>
<keyword evidence="6" id="KW-0804">Transcription</keyword>
<dbReference type="PANTHER" id="PTHR16062:SF19">
    <property type="entry name" value="PROTEIN POLYBROMO-1"/>
    <property type="match status" value="1"/>
</dbReference>
<dbReference type="PANTHER" id="PTHR16062">
    <property type="entry name" value="SWI/SNF-RELATED"/>
    <property type="match status" value="1"/>
</dbReference>
<evidence type="ECO:0000259" key="9">
    <source>
        <dbReference type="PROSITE" id="PS50014"/>
    </source>
</evidence>
<dbReference type="Pfam" id="PF00439">
    <property type="entry name" value="Bromodomain"/>
    <property type="match status" value="1"/>
</dbReference>
<dbReference type="Proteomes" id="UP000784294">
    <property type="component" value="Unassembled WGS sequence"/>
</dbReference>
<dbReference type="InterPro" id="IPR037382">
    <property type="entry name" value="Rsc/polybromo"/>
</dbReference>
<evidence type="ECO:0000256" key="4">
    <source>
        <dbReference type="ARBA" id="ARBA00023015"/>
    </source>
</evidence>
<dbReference type="InterPro" id="IPR001487">
    <property type="entry name" value="Bromodomain"/>
</dbReference>
<proteinExistence type="predicted"/>
<evidence type="ECO:0000256" key="3">
    <source>
        <dbReference type="ARBA" id="ARBA00022853"/>
    </source>
</evidence>
<dbReference type="GO" id="GO:0006368">
    <property type="term" value="P:transcription elongation by RNA polymerase II"/>
    <property type="evidence" value="ECO:0007669"/>
    <property type="project" value="TreeGrafter"/>
</dbReference>
<dbReference type="GO" id="GO:0006338">
    <property type="term" value="P:chromatin remodeling"/>
    <property type="evidence" value="ECO:0007669"/>
    <property type="project" value="InterPro"/>
</dbReference>
<comment type="subcellular location">
    <subcellularLocation>
        <location evidence="1">Nucleus</location>
    </subcellularLocation>
</comment>
<keyword evidence="7" id="KW-0539">Nucleus</keyword>
<dbReference type="PRINTS" id="PR00503">
    <property type="entry name" value="BROMODOMAIN"/>
</dbReference>
<dbReference type="EMBL" id="CAAALY010286141">
    <property type="protein sequence ID" value="VEL43858.1"/>
    <property type="molecule type" value="Genomic_DNA"/>
</dbReference>
<keyword evidence="5 8" id="KW-0103">Bromodomain</keyword>
<evidence type="ECO:0000256" key="6">
    <source>
        <dbReference type="ARBA" id="ARBA00023163"/>
    </source>
</evidence>
<dbReference type="InterPro" id="IPR036427">
    <property type="entry name" value="Bromodomain-like_sf"/>
</dbReference>
<accession>A0A3S5B9H7</accession>
<dbReference type="InterPro" id="IPR018359">
    <property type="entry name" value="Bromodomain_CS"/>
</dbReference>
<reference evidence="10" key="1">
    <citation type="submission" date="2018-11" db="EMBL/GenBank/DDBJ databases">
        <authorList>
            <consortium name="Pathogen Informatics"/>
        </authorList>
    </citation>
    <scope>NUCLEOTIDE SEQUENCE</scope>
</reference>
<organism evidence="10 11">
    <name type="scientific">Protopolystoma xenopodis</name>
    <dbReference type="NCBI Taxonomy" id="117903"/>
    <lineage>
        <taxon>Eukaryota</taxon>
        <taxon>Metazoa</taxon>
        <taxon>Spiralia</taxon>
        <taxon>Lophotrochozoa</taxon>
        <taxon>Platyhelminthes</taxon>
        <taxon>Monogenea</taxon>
        <taxon>Polyopisthocotylea</taxon>
        <taxon>Polystomatidea</taxon>
        <taxon>Polystomatidae</taxon>
        <taxon>Protopolystoma</taxon>
    </lineage>
</organism>
<keyword evidence="3" id="KW-0156">Chromatin regulator</keyword>
<name>A0A3S5B9H7_9PLAT</name>
<protein>
    <recommendedName>
        <fullName evidence="9">Bromo domain-containing protein</fullName>
    </recommendedName>
</protein>
<dbReference type="PROSITE" id="PS00633">
    <property type="entry name" value="BROMODOMAIN_1"/>
    <property type="match status" value="1"/>
</dbReference>
<keyword evidence="2" id="KW-0677">Repeat</keyword>
<dbReference type="OrthoDB" id="784962at2759"/>
<gene>
    <name evidence="10" type="ORF">PXEA_LOCUS37298</name>
</gene>
<evidence type="ECO:0000256" key="7">
    <source>
        <dbReference type="ARBA" id="ARBA00023242"/>
    </source>
</evidence>
<dbReference type="Gene3D" id="1.20.920.10">
    <property type="entry name" value="Bromodomain-like"/>
    <property type="match status" value="1"/>
</dbReference>
<dbReference type="GO" id="GO:0003682">
    <property type="term" value="F:chromatin binding"/>
    <property type="evidence" value="ECO:0007669"/>
    <property type="project" value="TreeGrafter"/>
</dbReference>
<dbReference type="AlphaFoldDB" id="A0A3S5B9H7"/>
<dbReference type="SUPFAM" id="SSF47370">
    <property type="entry name" value="Bromodomain"/>
    <property type="match status" value="1"/>
</dbReference>
<feature type="domain" description="Bromo" evidence="9">
    <location>
        <begin position="9"/>
        <end position="79"/>
    </location>
</feature>
<evidence type="ECO:0000313" key="10">
    <source>
        <dbReference type="EMBL" id="VEL43858.1"/>
    </source>
</evidence>